<dbReference type="GO" id="GO:0035591">
    <property type="term" value="F:signaling adaptor activity"/>
    <property type="evidence" value="ECO:0007669"/>
    <property type="project" value="TreeGrafter"/>
</dbReference>
<evidence type="ECO:0000313" key="7">
    <source>
        <dbReference type="EMBL" id="ANF49649.1"/>
    </source>
</evidence>
<evidence type="ECO:0000256" key="2">
    <source>
        <dbReference type="ARBA" id="ARBA00022729"/>
    </source>
</evidence>
<dbReference type="InterPro" id="IPR052574">
    <property type="entry name" value="CDIRP"/>
</dbReference>
<protein>
    <submittedName>
        <fullName evidence="7">Uncharacterized protein</fullName>
    </submittedName>
</protein>
<dbReference type="InterPro" id="IPR047589">
    <property type="entry name" value="DUF11_rpt"/>
</dbReference>
<dbReference type="InterPro" id="IPR026444">
    <property type="entry name" value="Secre_tail"/>
</dbReference>
<feature type="chain" id="PRO_5008003647" evidence="4">
    <location>
        <begin position="19"/>
        <end position="824"/>
    </location>
</feature>
<evidence type="ECO:0000259" key="5">
    <source>
        <dbReference type="Pfam" id="PF18962"/>
    </source>
</evidence>
<keyword evidence="3" id="KW-0677">Repeat</keyword>
<evidence type="ECO:0000313" key="8">
    <source>
        <dbReference type="Proteomes" id="UP000077824"/>
    </source>
</evidence>
<evidence type="ECO:0000259" key="6">
    <source>
        <dbReference type="Pfam" id="PF24595"/>
    </source>
</evidence>
<evidence type="ECO:0000256" key="1">
    <source>
        <dbReference type="ARBA" id="ARBA00022614"/>
    </source>
</evidence>
<name>A0A172XRL2_9FLAO</name>
<dbReference type="NCBIfam" id="TIGR04183">
    <property type="entry name" value="Por_Secre_tail"/>
    <property type="match status" value="1"/>
</dbReference>
<evidence type="ECO:0000256" key="3">
    <source>
        <dbReference type="ARBA" id="ARBA00022737"/>
    </source>
</evidence>
<dbReference type="InterPro" id="IPR055353">
    <property type="entry name" value="DUF7619"/>
</dbReference>
<dbReference type="Pfam" id="PF24595">
    <property type="entry name" value="DUF7619"/>
    <property type="match status" value="1"/>
</dbReference>
<dbReference type="RefSeq" id="WP_066751192.1">
    <property type="nucleotide sequence ID" value="NZ_CP015199.1"/>
</dbReference>
<feature type="signal peptide" evidence="4">
    <location>
        <begin position="1"/>
        <end position="18"/>
    </location>
</feature>
<dbReference type="Proteomes" id="UP000077824">
    <property type="component" value="Chromosome"/>
</dbReference>
<evidence type="ECO:0000256" key="4">
    <source>
        <dbReference type="SAM" id="SignalP"/>
    </source>
</evidence>
<proteinExistence type="predicted"/>
<accession>A0A172XRL2</accession>
<dbReference type="STRING" id="1685010.A0O34_03415"/>
<feature type="domain" description="Secretion system C-terminal sorting" evidence="5">
    <location>
        <begin position="756"/>
        <end position="822"/>
    </location>
</feature>
<dbReference type="AlphaFoldDB" id="A0A172XRL2"/>
<dbReference type="Gene3D" id="3.80.10.10">
    <property type="entry name" value="Ribonuclease Inhibitor"/>
    <property type="match status" value="1"/>
</dbReference>
<dbReference type="SUPFAM" id="SSF49464">
    <property type="entry name" value="Carboxypeptidase regulatory domain-like"/>
    <property type="match status" value="1"/>
</dbReference>
<dbReference type="SUPFAM" id="SSF52058">
    <property type="entry name" value="L domain-like"/>
    <property type="match status" value="1"/>
</dbReference>
<dbReference type="NCBIfam" id="TIGR01451">
    <property type="entry name" value="B_ant_repeat"/>
    <property type="match status" value="1"/>
</dbReference>
<dbReference type="PANTHER" id="PTHR47566:SF1">
    <property type="entry name" value="PROTEIN NUD1"/>
    <property type="match status" value="1"/>
</dbReference>
<keyword evidence="2 4" id="KW-0732">Signal</keyword>
<keyword evidence="1" id="KW-0433">Leucine-rich repeat</keyword>
<dbReference type="Pfam" id="PF18962">
    <property type="entry name" value="Por_Secre_tail"/>
    <property type="match status" value="1"/>
</dbReference>
<reference evidence="7 8" key="1">
    <citation type="submission" date="2016-04" db="EMBL/GenBank/DDBJ databases">
        <title>Complete Genome Sequence of Chryseobacterium sp. IHBB 10212.</title>
        <authorList>
            <person name="Pal M."/>
            <person name="Swarnkar M.K."/>
            <person name="Kaushal K."/>
            <person name="Chhibber S."/>
            <person name="Singh A.K."/>
            <person name="Gulati A."/>
        </authorList>
    </citation>
    <scope>NUCLEOTIDE SEQUENCE [LARGE SCALE GENOMIC DNA]</scope>
    <source>
        <strain evidence="7 8">IHBB 10212</strain>
    </source>
</reference>
<organism evidence="7 8">
    <name type="scientific">Chryseobacterium glaciei</name>
    <dbReference type="NCBI Taxonomy" id="1685010"/>
    <lineage>
        <taxon>Bacteria</taxon>
        <taxon>Pseudomonadati</taxon>
        <taxon>Bacteroidota</taxon>
        <taxon>Flavobacteriia</taxon>
        <taxon>Flavobacteriales</taxon>
        <taxon>Weeksellaceae</taxon>
        <taxon>Chryseobacterium group</taxon>
        <taxon>Chryseobacterium</taxon>
    </lineage>
</organism>
<dbReference type="InterPro" id="IPR032675">
    <property type="entry name" value="LRR_dom_sf"/>
</dbReference>
<feature type="domain" description="DUF7619" evidence="6">
    <location>
        <begin position="604"/>
        <end position="734"/>
    </location>
</feature>
<dbReference type="InterPro" id="IPR008969">
    <property type="entry name" value="CarboxyPept-like_regulatory"/>
</dbReference>
<dbReference type="KEGG" id="chh:A0O34_03415"/>
<dbReference type="PANTHER" id="PTHR47566">
    <property type="match status" value="1"/>
</dbReference>
<keyword evidence="8" id="KW-1185">Reference proteome</keyword>
<sequence length="824" mass="90452">MKNIYFFVLFLAHFSLNAQIINFPDPQFKAKLLSGSPTNQITQNLAGNWVSIDTNNDGEIQLSEAANIRDINIYSSNNSPFPISSIVGVKSFVNLEYLDVSDCPNILSVDVSGMQNLKLVSFDDNTNMSSANFTGCPILENISVKNANIVNLDISNLPKMNILTCSDGNVETINFSGSTTMKYLLCSGNNISSIDVSSLVNLYSFNILSNALTTLNVSNLTKLETLTCSANQLTSINLQNTPKLKSLEASYNNLSTINLSQSPILNYLRIINNQFTSIDLSAVPLLQTLYLNNNQLTSLDISHNTILNSFNAPNNNLQSIFMKNGRFTTGLYQNNPNLSYICCDENEINQTITSNNSYGYTNVTVNSYCSFTPGGTFYTIQGNTKLDLNSNGCDTSDPNKSYQKFNITGAGITGSMISNNSGNYSFSVPAGAHTITPIVENPAYFSISPLSFTATFPAQTSPLSQNFCMTPNGTHHDLEVIVIPMTAAVPGFDAKYKIIYKNKGTTMQSGAIVFNFNDNLMNYLTATTAPNSQSTGTLNWNFINLLPFETKEITATFKLNTPTATPPLNGGDVLHYTAQINGATDDTPLDNTFTLNQTVVNSFDPNDKTCLEGTSIAETQVGEYVHYLIRFENTGNGNAQNIVVKDEIDVSKFDLSSIVSLNGSHNFITKITNPNTVEFIFENIQLPFDDANNDGYVSFKIKTKSTLVLGDSFSNTAKIYFDYNHPIITNTFTTNIQNETVLAISENNKNKDVFSIYPNPVKDILSIKSDKEIVKAEIYDTTGRIINSSGVKNNSINVSELPKGNYIIKLSTKDKAVTQKFIKN</sequence>
<dbReference type="OrthoDB" id="1110367at2"/>
<dbReference type="EMBL" id="CP015199">
    <property type="protein sequence ID" value="ANF49649.1"/>
    <property type="molecule type" value="Genomic_DNA"/>
</dbReference>
<gene>
    <name evidence="7" type="ORF">A0O34_03415</name>
</gene>